<reference evidence="2 3" key="1">
    <citation type="submission" date="2020-08" db="EMBL/GenBank/DDBJ databases">
        <title>Genomic Encyclopedia of Type Strains, Phase IV (KMG-IV): sequencing the most valuable type-strain genomes for metagenomic binning, comparative biology and taxonomic classification.</title>
        <authorList>
            <person name="Goeker M."/>
        </authorList>
    </citation>
    <scope>NUCLEOTIDE SEQUENCE [LARGE SCALE GENOMIC DNA]</scope>
    <source>
        <strain evidence="2 3">DSM 4737</strain>
    </source>
</reference>
<keyword evidence="3" id="KW-1185">Reference proteome</keyword>
<evidence type="ECO:0000256" key="1">
    <source>
        <dbReference type="SAM" id="SignalP"/>
    </source>
</evidence>
<protein>
    <recommendedName>
        <fullName evidence="4">Holdfast attachment protein D</fullName>
    </recommendedName>
</protein>
<dbReference type="NCBIfam" id="NF037936">
    <property type="entry name" value="holdfast_HfaD"/>
    <property type="match status" value="1"/>
</dbReference>
<gene>
    <name evidence="2" type="ORF">GGR13_002569</name>
</gene>
<evidence type="ECO:0008006" key="4">
    <source>
        <dbReference type="Google" id="ProtNLM"/>
    </source>
</evidence>
<dbReference type="InterPro" id="IPR049860">
    <property type="entry name" value="Holdfast_HfaD"/>
</dbReference>
<feature type="chain" id="PRO_5030662344" description="Holdfast attachment protein D" evidence="1">
    <location>
        <begin position="29"/>
        <end position="417"/>
    </location>
</feature>
<evidence type="ECO:0000313" key="3">
    <source>
        <dbReference type="Proteomes" id="UP000545037"/>
    </source>
</evidence>
<organism evidence="2 3">
    <name type="scientific">Brevundimonas variabilis</name>
    <dbReference type="NCBI Taxonomy" id="74312"/>
    <lineage>
        <taxon>Bacteria</taxon>
        <taxon>Pseudomonadati</taxon>
        <taxon>Pseudomonadota</taxon>
        <taxon>Alphaproteobacteria</taxon>
        <taxon>Caulobacterales</taxon>
        <taxon>Caulobacteraceae</taxon>
        <taxon>Brevundimonas</taxon>
    </lineage>
</organism>
<dbReference type="Proteomes" id="UP000545037">
    <property type="component" value="Unassembled WGS sequence"/>
</dbReference>
<dbReference type="RefSeq" id="WP_183213921.1">
    <property type="nucleotide sequence ID" value="NZ_JACHOR010000004.1"/>
</dbReference>
<dbReference type="EMBL" id="JACHOR010000004">
    <property type="protein sequence ID" value="MBB5746962.1"/>
    <property type="molecule type" value="Genomic_DNA"/>
</dbReference>
<proteinExistence type="predicted"/>
<name>A0A7W9CJV7_9CAUL</name>
<comment type="caution">
    <text evidence="2">The sequence shown here is derived from an EMBL/GenBank/DDBJ whole genome shotgun (WGS) entry which is preliminary data.</text>
</comment>
<evidence type="ECO:0000313" key="2">
    <source>
        <dbReference type="EMBL" id="MBB5746962.1"/>
    </source>
</evidence>
<feature type="signal peptide" evidence="1">
    <location>
        <begin position="1"/>
        <end position="28"/>
    </location>
</feature>
<dbReference type="AlphaFoldDB" id="A0A7W9CJV7"/>
<accession>A0A7W9CJV7</accession>
<keyword evidence="1" id="KW-0732">Signal</keyword>
<sequence length="417" mass="41734">MVRHAQTRIAGTLAATVMFAAAATEVCAQDRPDVLNEQLQLGDVISGQVLNVEGVREEVSVTNSALGNSISGSTEGVPAYVVSRQSMQGNARATTELGLTGTTGGYVHSTTQAGGNYLAAGATGARLDIEASQTTGTGEIIANTAIRGGEARLLQGGFVGASASANTTILGGEGASINGSVDQDSAATVRAGNLAQTRYVPARAVFSSQAVANTISVNTPTGSNQVLATRQRSTGDLVEADTSANAGNGWDLTSQSHAAANQAAFYNGGGSVVVSTDQDNQSRVRSRALTTSFDFGAAYAQASGAGNQVEAGNNDVYLEIDNSQVNSGGVDVEASFIGNGSGAGYDAFVTATAVGNSVTGYACSTCAGQVAATNNQINTGNVSAIANTTIVSSGRAVITGSSATGNAASFYVTRPGQ</sequence>